<evidence type="ECO:0000256" key="1">
    <source>
        <dbReference type="SAM" id="MobiDB-lite"/>
    </source>
</evidence>
<evidence type="ECO:0000313" key="4">
    <source>
        <dbReference type="EMBL" id="KAF9061036.1"/>
    </source>
</evidence>
<evidence type="ECO:0008006" key="6">
    <source>
        <dbReference type="Google" id="ProtNLM"/>
    </source>
</evidence>
<dbReference type="InterPro" id="IPR041539">
    <property type="entry name" value="CxC5"/>
</dbReference>
<organism evidence="4 5">
    <name type="scientific">Rhodocollybia butyracea</name>
    <dbReference type="NCBI Taxonomy" id="206335"/>
    <lineage>
        <taxon>Eukaryota</taxon>
        <taxon>Fungi</taxon>
        <taxon>Dikarya</taxon>
        <taxon>Basidiomycota</taxon>
        <taxon>Agaricomycotina</taxon>
        <taxon>Agaricomycetes</taxon>
        <taxon>Agaricomycetidae</taxon>
        <taxon>Agaricales</taxon>
        <taxon>Marasmiineae</taxon>
        <taxon>Omphalotaceae</taxon>
        <taxon>Rhodocollybia</taxon>
    </lineage>
</organism>
<evidence type="ECO:0000313" key="5">
    <source>
        <dbReference type="Proteomes" id="UP000772434"/>
    </source>
</evidence>
<feature type="compositionally biased region" description="Basic and acidic residues" evidence="1">
    <location>
        <begin position="7"/>
        <end position="24"/>
    </location>
</feature>
<feature type="domain" description="CxC6 like cysteine cluster associated with KDZ" evidence="3">
    <location>
        <begin position="325"/>
        <end position="390"/>
    </location>
</feature>
<feature type="region of interest" description="Disordered" evidence="1">
    <location>
        <begin position="1"/>
        <end position="39"/>
    </location>
</feature>
<dbReference type="EMBL" id="JADNRY010000217">
    <property type="protein sequence ID" value="KAF9061036.1"/>
    <property type="molecule type" value="Genomic_DNA"/>
</dbReference>
<dbReference type="InterPro" id="IPR040898">
    <property type="entry name" value="CxC6"/>
</dbReference>
<reference evidence="4" key="1">
    <citation type="submission" date="2020-11" db="EMBL/GenBank/DDBJ databases">
        <authorList>
            <consortium name="DOE Joint Genome Institute"/>
            <person name="Ahrendt S."/>
            <person name="Riley R."/>
            <person name="Andreopoulos W."/>
            <person name="Labutti K."/>
            <person name="Pangilinan J."/>
            <person name="Ruiz-Duenas F.J."/>
            <person name="Barrasa J.M."/>
            <person name="Sanchez-Garcia M."/>
            <person name="Camarero S."/>
            <person name="Miyauchi S."/>
            <person name="Serrano A."/>
            <person name="Linde D."/>
            <person name="Babiker R."/>
            <person name="Drula E."/>
            <person name="Ayuso-Fernandez I."/>
            <person name="Pacheco R."/>
            <person name="Padilla G."/>
            <person name="Ferreira P."/>
            <person name="Barriuso J."/>
            <person name="Kellner H."/>
            <person name="Castanera R."/>
            <person name="Alfaro M."/>
            <person name="Ramirez L."/>
            <person name="Pisabarro A.G."/>
            <person name="Kuo A."/>
            <person name="Tritt A."/>
            <person name="Lipzen A."/>
            <person name="He G."/>
            <person name="Yan M."/>
            <person name="Ng V."/>
            <person name="Cullen D."/>
            <person name="Martin F."/>
            <person name="Rosso M.-N."/>
            <person name="Henrissat B."/>
            <person name="Hibbett D."/>
            <person name="Martinez A.T."/>
            <person name="Grigoriev I.V."/>
        </authorList>
    </citation>
    <scope>NUCLEOTIDE SEQUENCE</scope>
    <source>
        <strain evidence="4">AH 40177</strain>
    </source>
</reference>
<dbReference type="Proteomes" id="UP000772434">
    <property type="component" value="Unassembled WGS sequence"/>
</dbReference>
<proteinExistence type="predicted"/>
<dbReference type="Pfam" id="PF18721">
    <property type="entry name" value="CxC6"/>
    <property type="match status" value="1"/>
</dbReference>
<dbReference type="AlphaFoldDB" id="A0A9P5TZP0"/>
<sequence length="593" mass="67195">MRKKRKEEKAAAKEKHSKNKEEKRKSKKRSHSSSDEAGSSNILQDIHGLFEFLGVQADFDDSSAIFPKPKPILVTKHLCCILCSDPNTGIHTLRRREDIRPVKLLDKDFTWTHASLIVARCVTCRADYYPDRIVCQNDLEVVQSLEYDATYLRVSKHGIWVHRTIAIAQERAIVRFRAGWSNFADYINETVGQNSLSQKFTNRQSTHMLLEHLHSSFTSPADPSSVEFAEHLRNVIGKDGGILASSMEHTCPECTHKKRYLSDLILEGLELADLPEQIAEAPETNLDNTSQNLEINDLLDILHQRPAQVMAPPEGHPRGYVRMAVMDGKTATHRKCALGACKNPLVNYKNGRFCLTHLALQDQCRIVSCGRPVQHGAVVCSDPAHIAWHQAYLNCFHRISFPGVQRVMRRQNRSTGGEGGDGIQCRVNLPSLPGAENETVSHTFQGKSIYCLQTVQWACVRSPQALAILDNIWKDHPELKPSFVAYDDACNLLRHIATQDITNAWHYIGHKSSDILCQMWCKDDNGRKHTVRAFNMETAEQLNAWITPYEAQLHQMSDVNSDLYIHALMMLYKESVEKKQGAELGEEFWNDVL</sequence>
<name>A0A9P5TZP0_9AGAR</name>
<gene>
    <name evidence="4" type="ORF">BDP27DRAFT_1385439</name>
</gene>
<feature type="domain" description="CxC5 like cysteine cluster associated with KDZ" evidence="2">
    <location>
        <begin position="73"/>
        <end position="190"/>
    </location>
</feature>
<accession>A0A9P5TZP0</accession>
<keyword evidence="5" id="KW-1185">Reference proteome</keyword>
<evidence type="ECO:0000259" key="3">
    <source>
        <dbReference type="Pfam" id="PF18721"/>
    </source>
</evidence>
<protein>
    <recommendedName>
        <fullName evidence="6">CxC5 like cysteine cluster associated with KDZ domain-containing protein</fullName>
    </recommendedName>
</protein>
<comment type="caution">
    <text evidence="4">The sequence shown here is derived from an EMBL/GenBank/DDBJ whole genome shotgun (WGS) entry which is preliminary data.</text>
</comment>
<dbReference type="Pfam" id="PF18718">
    <property type="entry name" value="CxC5"/>
    <property type="match status" value="1"/>
</dbReference>
<evidence type="ECO:0000259" key="2">
    <source>
        <dbReference type="Pfam" id="PF18718"/>
    </source>
</evidence>
<dbReference type="OrthoDB" id="2527272at2759"/>